<proteinExistence type="predicted"/>
<evidence type="ECO:0000313" key="2">
    <source>
        <dbReference type="Proteomes" id="UP000199197"/>
    </source>
</evidence>
<dbReference type="OrthoDB" id="9777224at2"/>
<name>A0A0P1MUP1_9BACT</name>
<dbReference type="EMBL" id="CZVW01000006">
    <property type="protein sequence ID" value="CUS99589.1"/>
    <property type="molecule type" value="Genomic_DNA"/>
</dbReference>
<dbReference type="Proteomes" id="UP000199197">
    <property type="component" value="Unassembled WGS sequence"/>
</dbReference>
<sequence>MFETELQNTKQKIFSLASGKEQISLMEILSWQIPQAVKDYFNIFAERILSEEILNVLYSRRFDQNNPEFVEARKKLTSSLKNAILFNRSEFENAVDKAVRFAINFVLRPEWTLAKIIFKNDSVKTKEQILEAFANFNEYAYYKKLIEKIFTKYQSEEIKLEVFQRLLRKIDEEVMRNVSIGDLISIVEPVYNFFKFANDSGLVPASALVIFFNDKGAESIVKEIELERDLHGRAKFSVSDLEIILKRVLKVSEVEEKAVEEKPVEVEPEVEKPLVVKEEAKKEEIKEEVEEKIEPQSEPKVKLPDLNSLLDEKMREKFVRKIFKRDETRFNEAIEKLNTIPTWKDASAFIDSIFVEFEIDPYSDEAIEFTDFVYRRYSTWVK</sequence>
<dbReference type="AlphaFoldDB" id="A0A0P1MUP1"/>
<gene>
    <name evidence="1" type="ORF">JGI23_00690</name>
</gene>
<reference evidence="2" key="1">
    <citation type="submission" date="2015-11" db="EMBL/GenBank/DDBJ databases">
        <authorList>
            <person name="Varghese N."/>
        </authorList>
    </citation>
    <scope>NUCLEOTIDE SEQUENCE [LARGE SCALE GENOMIC DNA]</scope>
    <source>
        <strain evidence="2">JGI-23</strain>
    </source>
</reference>
<evidence type="ECO:0000313" key="1">
    <source>
        <dbReference type="EMBL" id="CUS99589.1"/>
    </source>
</evidence>
<organism evidence="1 2">
    <name type="scientific">Candidatus Chryseopegocella kryptomonas</name>
    <dbReference type="NCBI Taxonomy" id="1633643"/>
    <lineage>
        <taxon>Bacteria</taxon>
        <taxon>Pseudomonadati</taxon>
        <taxon>Candidatus Kryptoniota</taxon>
        <taxon>Candidatus Chryseopegocella</taxon>
    </lineage>
</organism>
<protein>
    <submittedName>
        <fullName evidence="1">Uncharacterized protein</fullName>
    </submittedName>
</protein>
<dbReference type="RefSeq" id="WP_092348565.1">
    <property type="nucleotide sequence ID" value="NZ_CZVW01000006.1"/>
</dbReference>
<keyword evidence="2" id="KW-1185">Reference proteome</keyword>
<accession>A0A0P1MUP1</accession>